<dbReference type="AlphaFoldDB" id="A0A3N0B2U8"/>
<dbReference type="OrthoDB" id="5243947at2"/>
<accession>A0A3N0B2U8</accession>
<dbReference type="RefSeq" id="WP_123208120.1">
    <property type="nucleotide sequence ID" value="NZ_QIBX01000002.1"/>
</dbReference>
<proteinExistence type="predicted"/>
<sequence>MKIPIDLMAVFQEAMDVEAARSVPITVSVLLDEAAPADLVAFVRSGFASASPQARVSVNYFSDASAVFDAKSDMAVIAAGVTREVGLVARRVRDAGIPALVVTTLPQVVEQTAIEQGYPIPEGDLVAPVIEDGDVVTLAEPVVVSSDGAGEVSYDVPPIPGWQPDDPLSLEPYALTPQVAEQLSERMGEWVVACFRTKRLAFAQAFDFVRKPLSMESVRSTSMQNAGVGFVAFIPGADLPIMTLNQAKMVLQIAAAYGQPLTVERARELAAVVGGGFACRAAARQLVGVVPALGWAIKAGIGYAGTAAMGRAAIEYFEHGGSVAGIAAVVAEARDAAMQAAENTSAGRAAKGAAQELGRQAASALRAKAKDAVRTAPEKITRVAQAAASAAGQAAGASRTR</sequence>
<comment type="caution">
    <text evidence="1">The sequence shown here is derived from an EMBL/GenBank/DDBJ whole genome shotgun (WGS) entry which is preliminary data.</text>
</comment>
<dbReference type="EMBL" id="QIBX01000002">
    <property type="protein sequence ID" value="RNL41422.1"/>
    <property type="molecule type" value="Genomic_DNA"/>
</dbReference>
<name>A0A3N0B2U8_9ACTN</name>
<organism evidence="1 2">
    <name type="scientific">Slackia equolifaciens</name>
    <dbReference type="NCBI Taxonomy" id="498718"/>
    <lineage>
        <taxon>Bacteria</taxon>
        <taxon>Bacillati</taxon>
        <taxon>Actinomycetota</taxon>
        <taxon>Coriobacteriia</taxon>
        <taxon>Eggerthellales</taxon>
        <taxon>Eggerthellaceae</taxon>
        <taxon>Slackia</taxon>
    </lineage>
</organism>
<reference evidence="2" key="1">
    <citation type="submission" date="2018-05" db="EMBL/GenBank/DDBJ databases">
        <title>Genome Sequencing of selected type strains of the family Eggerthellaceae.</title>
        <authorList>
            <person name="Danylec N."/>
            <person name="Stoll D.A."/>
            <person name="Doetsch A."/>
            <person name="Huch M."/>
        </authorList>
    </citation>
    <scope>NUCLEOTIDE SEQUENCE [LARGE SCALE GENOMIC DNA]</scope>
    <source>
        <strain evidence="2">DSM 24851</strain>
    </source>
</reference>
<evidence type="ECO:0000313" key="1">
    <source>
        <dbReference type="EMBL" id="RNL41422.1"/>
    </source>
</evidence>
<evidence type="ECO:0008006" key="3">
    <source>
        <dbReference type="Google" id="ProtNLM"/>
    </source>
</evidence>
<keyword evidence="2" id="KW-1185">Reference proteome</keyword>
<gene>
    <name evidence="1" type="ORF">DMP06_02220</name>
</gene>
<evidence type="ECO:0000313" key="2">
    <source>
        <dbReference type="Proteomes" id="UP000269591"/>
    </source>
</evidence>
<dbReference type="Proteomes" id="UP000269591">
    <property type="component" value="Unassembled WGS sequence"/>
</dbReference>
<protein>
    <recommendedName>
        <fullName evidence="3">DUF697 domain-containing protein</fullName>
    </recommendedName>
</protein>